<dbReference type="AlphaFoldDB" id="A0A512H677"/>
<evidence type="ECO:0000256" key="1">
    <source>
        <dbReference type="SAM" id="MobiDB-lite"/>
    </source>
</evidence>
<sequence length="85" mass="8967">MQGFVAPEAAGADLVGDKVIPHFIKEALSQLLDFIIGHDGFPSFQADPGQPVGRIGSQNALSPEAPLKTPGVIMWEQRRSGPGVC</sequence>
<dbReference type="Proteomes" id="UP000321567">
    <property type="component" value="Unassembled WGS sequence"/>
</dbReference>
<keyword evidence="3" id="KW-1185">Reference proteome</keyword>
<organism evidence="2 3">
    <name type="scientific">Pararhodospirillum oryzae</name>
    <dbReference type="NCBI Taxonomy" id="478448"/>
    <lineage>
        <taxon>Bacteria</taxon>
        <taxon>Pseudomonadati</taxon>
        <taxon>Pseudomonadota</taxon>
        <taxon>Alphaproteobacteria</taxon>
        <taxon>Rhodospirillales</taxon>
        <taxon>Rhodospirillaceae</taxon>
        <taxon>Pararhodospirillum</taxon>
    </lineage>
</organism>
<accession>A0A512H677</accession>
<evidence type="ECO:0000313" key="3">
    <source>
        <dbReference type="Proteomes" id="UP000321567"/>
    </source>
</evidence>
<reference evidence="2 3" key="1">
    <citation type="submission" date="2019-07" db="EMBL/GenBank/DDBJ databases">
        <title>Whole genome shotgun sequence of Rhodospirillum oryzae NBRC 107573.</title>
        <authorList>
            <person name="Hosoyama A."/>
            <person name="Uohara A."/>
            <person name="Ohji S."/>
            <person name="Ichikawa N."/>
        </authorList>
    </citation>
    <scope>NUCLEOTIDE SEQUENCE [LARGE SCALE GENOMIC DNA]</scope>
    <source>
        <strain evidence="2 3">NBRC 107573</strain>
    </source>
</reference>
<name>A0A512H677_9PROT</name>
<proteinExistence type="predicted"/>
<comment type="caution">
    <text evidence="2">The sequence shown here is derived from an EMBL/GenBank/DDBJ whole genome shotgun (WGS) entry which is preliminary data.</text>
</comment>
<gene>
    <name evidence="2" type="ORF">ROR02_10730</name>
</gene>
<dbReference type="EMBL" id="BJZO01000022">
    <property type="protein sequence ID" value="GEO80942.1"/>
    <property type="molecule type" value="Genomic_DNA"/>
</dbReference>
<protein>
    <submittedName>
        <fullName evidence="2">Uncharacterized protein</fullName>
    </submittedName>
</protein>
<evidence type="ECO:0000313" key="2">
    <source>
        <dbReference type="EMBL" id="GEO80942.1"/>
    </source>
</evidence>
<feature type="region of interest" description="Disordered" evidence="1">
    <location>
        <begin position="46"/>
        <end position="68"/>
    </location>
</feature>